<evidence type="ECO:0000313" key="1">
    <source>
        <dbReference type="EnsemblPlants" id="MELO3C031803.2.1"/>
    </source>
</evidence>
<reference evidence="1" key="1">
    <citation type="submission" date="2023-03" db="UniProtKB">
        <authorList>
            <consortium name="EnsemblPlants"/>
        </authorList>
    </citation>
    <scope>IDENTIFICATION</scope>
</reference>
<accession>A0A9I9ECX1</accession>
<dbReference type="EnsemblPlants" id="MELO3C031803.2.1">
    <property type="protein sequence ID" value="MELO3C031803.2.1"/>
    <property type="gene ID" value="MELO3C031803.2"/>
</dbReference>
<dbReference type="Gramene" id="MELO3C031803.2.1">
    <property type="protein sequence ID" value="MELO3C031803.2.1"/>
    <property type="gene ID" value="MELO3C031803.2"/>
</dbReference>
<dbReference type="AlphaFoldDB" id="A0A9I9ECX1"/>
<proteinExistence type="predicted"/>
<name>A0A9I9ECX1_CUCME</name>
<protein>
    <submittedName>
        <fullName evidence="1">Uncharacterized protein</fullName>
    </submittedName>
</protein>
<sequence length="38" mass="4464">MPTLEENEPSKEDVEEINSKKQEYYGINCKEEEIACEN</sequence>
<organism evidence="1">
    <name type="scientific">Cucumis melo</name>
    <name type="common">Muskmelon</name>
    <dbReference type="NCBI Taxonomy" id="3656"/>
    <lineage>
        <taxon>Eukaryota</taxon>
        <taxon>Viridiplantae</taxon>
        <taxon>Streptophyta</taxon>
        <taxon>Embryophyta</taxon>
        <taxon>Tracheophyta</taxon>
        <taxon>Spermatophyta</taxon>
        <taxon>Magnoliopsida</taxon>
        <taxon>eudicotyledons</taxon>
        <taxon>Gunneridae</taxon>
        <taxon>Pentapetalae</taxon>
        <taxon>rosids</taxon>
        <taxon>fabids</taxon>
        <taxon>Cucurbitales</taxon>
        <taxon>Cucurbitaceae</taxon>
        <taxon>Benincaseae</taxon>
        <taxon>Cucumis</taxon>
    </lineage>
</organism>